<dbReference type="PANTHER" id="PTHR31704:SF37">
    <property type="entry name" value="HEAT SHOCK PROTEIN"/>
    <property type="match status" value="1"/>
</dbReference>
<keyword evidence="3" id="KW-1185">Reference proteome</keyword>
<reference evidence="2 3" key="1">
    <citation type="journal article" date="2019" name="Genome Biol. Evol.">
        <title>Insights into the evolution of the New World diploid cottons (Gossypium, subgenus Houzingenia) based on genome sequencing.</title>
        <authorList>
            <person name="Grover C.E."/>
            <person name="Arick M.A. 2nd"/>
            <person name="Thrash A."/>
            <person name="Conover J.L."/>
            <person name="Sanders W.S."/>
            <person name="Peterson D.G."/>
            <person name="Frelichowski J.E."/>
            <person name="Scheffler J.A."/>
            <person name="Scheffler B.E."/>
            <person name="Wendel J.F."/>
        </authorList>
    </citation>
    <scope>NUCLEOTIDE SEQUENCE [LARGE SCALE GENOMIC DNA]</scope>
    <source>
        <strain evidence="2">4</strain>
        <tissue evidence="2">Leaf</tissue>
    </source>
</reference>
<dbReference type="EMBL" id="JABEZV010444224">
    <property type="protein sequence ID" value="MBA0730318.1"/>
    <property type="molecule type" value="Genomic_DNA"/>
</dbReference>
<gene>
    <name evidence="2" type="ORF">Golax_023364</name>
</gene>
<name>A0A7J9B1X5_9ROSI</name>
<evidence type="ECO:0000259" key="1">
    <source>
        <dbReference type="Pfam" id="PF12776"/>
    </source>
</evidence>
<dbReference type="Pfam" id="PF12776">
    <property type="entry name" value="Myb_DNA-bind_3"/>
    <property type="match status" value="1"/>
</dbReference>
<dbReference type="AlphaFoldDB" id="A0A7J9B1X5"/>
<evidence type="ECO:0000313" key="3">
    <source>
        <dbReference type="Proteomes" id="UP000593574"/>
    </source>
</evidence>
<dbReference type="Proteomes" id="UP000593574">
    <property type="component" value="Unassembled WGS sequence"/>
</dbReference>
<sequence length="188" mass="22011">MESTLVVEVSGEKVKAMWDKRLTEIFCDLCIKEILEGNRPDTHFTKVGWLKITVNFETKTGKTYSQRQFKNRWNALKKEWKTWKKLKGEDTDLGWNLIKGTVDTSDDWKLDQMFIRIVITGDKAWKPSSGILPSDFFEDFDNDILGENEEENAINDVHISSQVGCDFDENNQKKEKHLRQELHILKLE</sequence>
<comment type="caution">
    <text evidence="2">The sequence shown here is derived from an EMBL/GenBank/DDBJ whole genome shotgun (WGS) entry which is preliminary data.</text>
</comment>
<feature type="domain" description="Myb/SANT-like" evidence="1">
    <location>
        <begin position="18"/>
        <end position="108"/>
    </location>
</feature>
<protein>
    <recommendedName>
        <fullName evidence="1">Myb/SANT-like domain-containing protein</fullName>
    </recommendedName>
</protein>
<proteinExistence type="predicted"/>
<organism evidence="2 3">
    <name type="scientific">Gossypium laxum</name>
    <dbReference type="NCBI Taxonomy" id="34288"/>
    <lineage>
        <taxon>Eukaryota</taxon>
        <taxon>Viridiplantae</taxon>
        <taxon>Streptophyta</taxon>
        <taxon>Embryophyta</taxon>
        <taxon>Tracheophyta</taxon>
        <taxon>Spermatophyta</taxon>
        <taxon>Magnoliopsida</taxon>
        <taxon>eudicotyledons</taxon>
        <taxon>Gunneridae</taxon>
        <taxon>Pentapetalae</taxon>
        <taxon>rosids</taxon>
        <taxon>malvids</taxon>
        <taxon>Malvales</taxon>
        <taxon>Malvaceae</taxon>
        <taxon>Malvoideae</taxon>
        <taxon>Gossypium</taxon>
    </lineage>
</organism>
<dbReference type="PANTHER" id="PTHR31704">
    <property type="entry name" value="MYB/SANT-LIKE DNA-BINDING DOMAIN PROTEIN-RELATED"/>
    <property type="match status" value="1"/>
</dbReference>
<dbReference type="InterPro" id="IPR024752">
    <property type="entry name" value="Myb/SANT-like_dom"/>
</dbReference>
<evidence type="ECO:0000313" key="2">
    <source>
        <dbReference type="EMBL" id="MBA0730318.1"/>
    </source>
</evidence>
<accession>A0A7J9B1X5</accession>